<dbReference type="RefSeq" id="WP_073361006.1">
    <property type="nucleotide sequence ID" value="NZ_FNTL01000004.1"/>
</dbReference>
<organism evidence="1 2">
    <name type="scientific">Rhodococcus jostii</name>
    <dbReference type="NCBI Taxonomy" id="132919"/>
    <lineage>
        <taxon>Bacteria</taxon>
        <taxon>Bacillati</taxon>
        <taxon>Actinomycetota</taxon>
        <taxon>Actinomycetes</taxon>
        <taxon>Mycobacteriales</taxon>
        <taxon>Nocardiaceae</taxon>
        <taxon>Rhodococcus</taxon>
    </lineage>
</organism>
<sequence length="110" mass="12074">MTGDSGADWHFYAVVETAVDGGHTLAAFGPQPTALDALRLAVHSVNHTAYSVLEQGIAGDPRADASVVERLPITSFTIRRHRRSTSELDARWMLNGGKHHRQDYRGPVVR</sequence>
<evidence type="ECO:0000313" key="1">
    <source>
        <dbReference type="EMBL" id="SED05474.1"/>
    </source>
</evidence>
<dbReference type="EMBL" id="FNTL01000004">
    <property type="protein sequence ID" value="SED05474.1"/>
    <property type="molecule type" value="Genomic_DNA"/>
</dbReference>
<protein>
    <submittedName>
        <fullName evidence="1">Uncharacterized protein</fullName>
    </submittedName>
</protein>
<name>A0A1H4XL70_RHOJO</name>
<reference evidence="2" key="1">
    <citation type="submission" date="2016-10" db="EMBL/GenBank/DDBJ databases">
        <authorList>
            <person name="Varghese N."/>
        </authorList>
    </citation>
    <scope>NUCLEOTIDE SEQUENCE [LARGE SCALE GENOMIC DNA]</scope>
    <source>
        <strain evidence="2">DSM 44719</strain>
    </source>
</reference>
<dbReference type="AlphaFoldDB" id="A0A1H4XL70"/>
<dbReference type="Proteomes" id="UP000183407">
    <property type="component" value="Unassembled WGS sequence"/>
</dbReference>
<accession>A0A1H4XL70</accession>
<proteinExistence type="predicted"/>
<evidence type="ECO:0000313" key="2">
    <source>
        <dbReference type="Proteomes" id="UP000183407"/>
    </source>
</evidence>
<dbReference type="OrthoDB" id="4463451at2"/>
<gene>
    <name evidence="1" type="ORF">SAMN04490220_3358</name>
</gene>